<protein>
    <submittedName>
        <fullName evidence="1">Uncharacterized protein</fullName>
    </submittedName>
</protein>
<proteinExistence type="predicted"/>
<dbReference type="EMBL" id="KZ772677">
    <property type="protein sequence ID" value="PTQ48526.1"/>
    <property type="molecule type" value="Genomic_DNA"/>
</dbReference>
<dbReference type="AlphaFoldDB" id="A0A2R6XR57"/>
<evidence type="ECO:0000313" key="1">
    <source>
        <dbReference type="EMBL" id="PTQ48526.1"/>
    </source>
</evidence>
<dbReference type="Proteomes" id="UP000244005">
    <property type="component" value="Unassembled WGS sequence"/>
</dbReference>
<accession>A0A2R6XR57</accession>
<gene>
    <name evidence="1" type="ORF">MARPO_0005s0165</name>
</gene>
<keyword evidence="2" id="KW-1185">Reference proteome</keyword>
<evidence type="ECO:0000313" key="2">
    <source>
        <dbReference type="Proteomes" id="UP000244005"/>
    </source>
</evidence>
<sequence length="67" mass="7742">MLPIVACAASHILVRHNLKDAKSFGLPCYIYHSRPLIEHRLLKATTIFVEKVSKNICRNRHYKTIVL</sequence>
<name>A0A2R6XR57_MARPO</name>
<reference evidence="2" key="1">
    <citation type="journal article" date="2017" name="Cell">
        <title>Insights into land plant evolution garnered from the Marchantia polymorpha genome.</title>
        <authorList>
            <person name="Bowman J.L."/>
            <person name="Kohchi T."/>
            <person name="Yamato K.T."/>
            <person name="Jenkins J."/>
            <person name="Shu S."/>
            <person name="Ishizaki K."/>
            <person name="Yamaoka S."/>
            <person name="Nishihama R."/>
            <person name="Nakamura Y."/>
            <person name="Berger F."/>
            <person name="Adam C."/>
            <person name="Aki S.S."/>
            <person name="Althoff F."/>
            <person name="Araki T."/>
            <person name="Arteaga-Vazquez M.A."/>
            <person name="Balasubrmanian S."/>
            <person name="Barry K."/>
            <person name="Bauer D."/>
            <person name="Boehm C.R."/>
            <person name="Briginshaw L."/>
            <person name="Caballero-Perez J."/>
            <person name="Catarino B."/>
            <person name="Chen F."/>
            <person name="Chiyoda S."/>
            <person name="Chovatia M."/>
            <person name="Davies K.M."/>
            <person name="Delmans M."/>
            <person name="Demura T."/>
            <person name="Dierschke T."/>
            <person name="Dolan L."/>
            <person name="Dorantes-Acosta A.E."/>
            <person name="Eklund D.M."/>
            <person name="Florent S.N."/>
            <person name="Flores-Sandoval E."/>
            <person name="Fujiyama A."/>
            <person name="Fukuzawa H."/>
            <person name="Galik B."/>
            <person name="Grimanelli D."/>
            <person name="Grimwood J."/>
            <person name="Grossniklaus U."/>
            <person name="Hamada T."/>
            <person name="Haseloff J."/>
            <person name="Hetherington A.J."/>
            <person name="Higo A."/>
            <person name="Hirakawa Y."/>
            <person name="Hundley H.N."/>
            <person name="Ikeda Y."/>
            <person name="Inoue K."/>
            <person name="Inoue S.I."/>
            <person name="Ishida S."/>
            <person name="Jia Q."/>
            <person name="Kakita M."/>
            <person name="Kanazawa T."/>
            <person name="Kawai Y."/>
            <person name="Kawashima T."/>
            <person name="Kennedy M."/>
            <person name="Kinose K."/>
            <person name="Kinoshita T."/>
            <person name="Kohara Y."/>
            <person name="Koide E."/>
            <person name="Komatsu K."/>
            <person name="Kopischke S."/>
            <person name="Kubo M."/>
            <person name="Kyozuka J."/>
            <person name="Lagercrantz U."/>
            <person name="Lin S.S."/>
            <person name="Lindquist E."/>
            <person name="Lipzen A.M."/>
            <person name="Lu C.W."/>
            <person name="De Luna E."/>
            <person name="Martienssen R.A."/>
            <person name="Minamino N."/>
            <person name="Mizutani M."/>
            <person name="Mizutani M."/>
            <person name="Mochizuki N."/>
            <person name="Monte I."/>
            <person name="Mosher R."/>
            <person name="Nagasaki H."/>
            <person name="Nakagami H."/>
            <person name="Naramoto S."/>
            <person name="Nishitani K."/>
            <person name="Ohtani M."/>
            <person name="Okamoto T."/>
            <person name="Okumura M."/>
            <person name="Phillips J."/>
            <person name="Pollak B."/>
            <person name="Reinders A."/>
            <person name="Rovekamp M."/>
            <person name="Sano R."/>
            <person name="Sawa S."/>
            <person name="Schmid M.W."/>
            <person name="Shirakawa M."/>
            <person name="Solano R."/>
            <person name="Spunde A."/>
            <person name="Suetsugu N."/>
            <person name="Sugano S."/>
            <person name="Sugiyama A."/>
            <person name="Sun R."/>
            <person name="Suzuki Y."/>
            <person name="Takenaka M."/>
            <person name="Takezawa D."/>
            <person name="Tomogane H."/>
            <person name="Tsuzuki M."/>
            <person name="Ueda T."/>
            <person name="Umeda M."/>
            <person name="Ward J.M."/>
            <person name="Watanabe Y."/>
            <person name="Yazaki K."/>
            <person name="Yokoyama R."/>
            <person name="Yoshitake Y."/>
            <person name="Yotsui I."/>
            <person name="Zachgo S."/>
            <person name="Schmutz J."/>
        </authorList>
    </citation>
    <scope>NUCLEOTIDE SEQUENCE [LARGE SCALE GENOMIC DNA]</scope>
    <source>
        <strain evidence="2">Tak-1</strain>
    </source>
</reference>
<organism evidence="1 2">
    <name type="scientific">Marchantia polymorpha</name>
    <name type="common">Common liverwort</name>
    <name type="synonym">Marchantia aquatica</name>
    <dbReference type="NCBI Taxonomy" id="3197"/>
    <lineage>
        <taxon>Eukaryota</taxon>
        <taxon>Viridiplantae</taxon>
        <taxon>Streptophyta</taxon>
        <taxon>Embryophyta</taxon>
        <taxon>Marchantiophyta</taxon>
        <taxon>Marchantiopsida</taxon>
        <taxon>Marchantiidae</taxon>
        <taxon>Marchantiales</taxon>
        <taxon>Marchantiaceae</taxon>
        <taxon>Marchantia</taxon>
    </lineage>
</organism>